<organism evidence="1 2">
    <name type="scientific">Dichanthelium oligosanthes</name>
    <dbReference type="NCBI Taxonomy" id="888268"/>
    <lineage>
        <taxon>Eukaryota</taxon>
        <taxon>Viridiplantae</taxon>
        <taxon>Streptophyta</taxon>
        <taxon>Embryophyta</taxon>
        <taxon>Tracheophyta</taxon>
        <taxon>Spermatophyta</taxon>
        <taxon>Magnoliopsida</taxon>
        <taxon>Liliopsida</taxon>
        <taxon>Poales</taxon>
        <taxon>Poaceae</taxon>
        <taxon>PACMAD clade</taxon>
        <taxon>Panicoideae</taxon>
        <taxon>Panicodae</taxon>
        <taxon>Paniceae</taxon>
        <taxon>Dichantheliinae</taxon>
        <taxon>Dichanthelium</taxon>
    </lineage>
</organism>
<feature type="non-terminal residue" evidence="1">
    <location>
        <position position="1"/>
    </location>
</feature>
<comment type="caution">
    <text evidence="1">The sequence shown here is derived from an EMBL/GenBank/DDBJ whole genome shotgun (WGS) entry which is preliminary data.</text>
</comment>
<dbReference type="STRING" id="888268.A0A1E5VWN8"/>
<sequence length="61" mass="6657">LNLSLDRAVAYHLNTSIVQDLGKISPDSYCGHAAYIKSSFVYTPCLMAEFPENKLEAHVGG</sequence>
<dbReference type="PANTHER" id="PTHR34591">
    <property type="entry name" value="OS03G0653100 PROTEIN-RELATED"/>
    <property type="match status" value="1"/>
</dbReference>
<name>A0A1E5VWN8_9POAL</name>
<dbReference type="OrthoDB" id="670041at2759"/>
<protein>
    <submittedName>
        <fullName evidence="1">Uncharacterized protein</fullName>
    </submittedName>
</protein>
<proteinExistence type="predicted"/>
<reference evidence="1 2" key="1">
    <citation type="submission" date="2016-09" db="EMBL/GenBank/DDBJ databases">
        <title>The draft genome of Dichanthelium oligosanthes: A C3 panicoid grass species.</title>
        <authorList>
            <person name="Studer A.J."/>
            <person name="Schnable J.C."/>
            <person name="Brutnell T.P."/>
        </authorList>
    </citation>
    <scope>NUCLEOTIDE SEQUENCE [LARGE SCALE GENOMIC DNA]</scope>
    <source>
        <strain evidence="2">cv. Kellogg 1175</strain>
        <tissue evidence="1">Leaf</tissue>
    </source>
</reference>
<evidence type="ECO:0000313" key="2">
    <source>
        <dbReference type="Proteomes" id="UP000095767"/>
    </source>
</evidence>
<gene>
    <name evidence="1" type="ORF">BAE44_0009466</name>
</gene>
<dbReference type="EMBL" id="LWDX02027420">
    <property type="protein sequence ID" value="OEL29513.1"/>
    <property type="molecule type" value="Genomic_DNA"/>
</dbReference>
<evidence type="ECO:0000313" key="1">
    <source>
        <dbReference type="EMBL" id="OEL29513.1"/>
    </source>
</evidence>
<dbReference type="AlphaFoldDB" id="A0A1E5VWN8"/>
<dbReference type="PANTHER" id="PTHR34591:SF10">
    <property type="entry name" value="F-BOX DOMAIN-CONTAINING PROTEIN"/>
    <property type="match status" value="1"/>
</dbReference>
<dbReference type="Proteomes" id="UP000095767">
    <property type="component" value="Unassembled WGS sequence"/>
</dbReference>
<accession>A0A1E5VWN8</accession>
<keyword evidence="2" id="KW-1185">Reference proteome</keyword>